<organism evidence="1 2">
    <name type="scientific">Pollutimonas nitritireducens</name>
    <dbReference type="NCBI Taxonomy" id="2045209"/>
    <lineage>
        <taxon>Bacteria</taxon>
        <taxon>Pseudomonadati</taxon>
        <taxon>Pseudomonadota</taxon>
        <taxon>Betaproteobacteria</taxon>
        <taxon>Burkholderiales</taxon>
        <taxon>Alcaligenaceae</taxon>
        <taxon>Pollutimonas</taxon>
    </lineage>
</organism>
<sequence>MQPSIPVPIREACPPGACTCEREKLLGDPNGDTRILLLTKDQEKKLIARIETISSYDDLKHVQERIHDQLGVLLQISPSVHGVRTVRGLTIQLGPRPGLCRKTQQAIPAAIRRCLEQNPHIVYALLDAQDLLGAPPQS</sequence>
<evidence type="ECO:0000313" key="2">
    <source>
        <dbReference type="Proteomes" id="UP000234328"/>
    </source>
</evidence>
<dbReference type="Proteomes" id="UP000234328">
    <property type="component" value="Unassembled WGS sequence"/>
</dbReference>
<evidence type="ECO:0008006" key="3">
    <source>
        <dbReference type="Google" id="ProtNLM"/>
    </source>
</evidence>
<gene>
    <name evidence="1" type="ORF">CR155_04180</name>
</gene>
<dbReference type="EMBL" id="PDNV01000002">
    <property type="protein sequence ID" value="PLC55477.1"/>
    <property type="molecule type" value="Genomic_DNA"/>
</dbReference>
<name>A0A2N4UKB8_9BURK</name>
<comment type="caution">
    <text evidence="1">The sequence shown here is derived from an EMBL/GenBank/DDBJ whole genome shotgun (WGS) entry which is preliminary data.</text>
</comment>
<accession>A0A2N4UKB8</accession>
<protein>
    <recommendedName>
        <fullName evidence="3">Ribosomal protein S3AE</fullName>
    </recommendedName>
</protein>
<proteinExistence type="predicted"/>
<reference evidence="1 2" key="1">
    <citation type="submission" date="2017-10" db="EMBL/GenBank/DDBJ databases">
        <title>Two draft genome sequences of Pusillimonas sp. strains isolated from a nitrate- and radionuclide-contaminated groundwater in Russia.</title>
        <authorList>
            <person name="Grouzdev D.S."/>
            <person name="Tourova T.P."/>
            <person name="Goeva M.A."/>
            <person name="Babich T.L."/>
            <person name="Sokolova D.S."/>
            <person name="Abdullin R."/>
            <person name="Poltaraus A.B."/>
            <person name="Toshchakov S.V."/>
            <person name="Nazina T.N."/>
        </authorList>
    </citation>
    <scope>NUCLEOTIDE SEQUENCE [LARGE SCALE GENOMIC DNA]</scope>
    <source>
        <strain evidence="1 2">JR1/69-2-13</strain>
    </source>
</reference>
<keyword evidence="2" id="KW-1185">Reference proteome</keyword>
<dbReference type="AlphaFoldDB" id="A0A2N4UKB8"/>
<dbReference type="OrthoDB" id="6120755at2"/>
<evidence type="ECO:0000313" key="1">
    <source>
        <dbReference type="EMBL" id="PLC55477.1"/>
    </source>
</evidence>